<organism evidence="1 2">
    <name type="scientific">Chitinophaga eiseniae</name>
    <dbReference type="NCBI Taxonomy" id="634771"/>
    <lineage>
        <taxon>Bacteria</taxon>
        <taxon>Pseudomonadati</taxon>
        <taxon>Bacteroidota</taxon>
        <taxon>Chitinophagia</taxon>
        <taxon>Chitinophagales</taxon>
        <taxon>Chitinophagaceae</taxon>
        <taxon>Chitinophaga</taxon>
    </lineage>
</organism>
<protein>
    <submittedName>
        <fullName evidence="1">Uncharacterized protein</fullName>
    </submittedName>
</protein>
<evidence type="ECO:0000313" key="1">
    <source>
        <dbReference type="EMBL" id="NLR77364.1"/>
    </source>
</evidence>
<gene>
    <name evidence="1" type="ORF">HGH91_01940</name>
</gene>
<name>A0A847SB82_9BACT</name>
<reference evidence="1 2" key="1">
    <citation type="submission" date="2020-04" db="EMBL/GenBank/DDBJ databases">
        <authorList>
            <person name="Yin C."/>
        </authorList>
    </citation>
    <scope>NUCLEOTIDE SEQUENCE [LARGE SCALE GENOMIC DNA]</scope>
    <source>
        <strain evidence="1 2">Ak56</strain>
    </source>
</reference>
<accession>A0A847SB82</accession>
<evidence type="ECO:0000313" key="2">
    <source>
        <dbReference type="Proteomes" id="UP000552864"/>
    </source>
</evidence>
<dbReference type="AlphaFoldDB" id="A0A847SB82"/>
<dbReference type="EMBL" id="JABAHZ010000001">
    <property type="protein sequence ID" value="NLR77364.1"/>
    <property type="molecule type" value="Genomic_DNA"/>
</dbReference>
<sequence>MVQQPVLLLDNVKILASDGSSNVKNGRDVCTVFYDAVVTSPEQNPVQVVSFVLSDLKVAIDPASWQKTMLISDDFLTYTQIVEIHSDVQSADPIEIRVSLTIQDRLNNRREQITSFTLIP</sequence>
<dbReference type="RefSeq" id="WP_168736770.1">
    <property type="nucleotide sequence ID" value="NZ_JABAHZ010000001.1"/>
</dbReference>
<comment type="caution">
    <text evidence="1">The sequence shown here is derived from an EMBL/GenBank/DDBJ whole genome shotgun (WGS) entry which is preliminary data.</text>
</comment>
<dbReference type="Proteomes" id="UP000552864">
    <property type="component" value="Unassembled WGS sequence"/>
</dbReference>
<proteinExistence type="predicted"/>
<keyword evidence="2" id="KW-1185">Reference proteome</keyword>